<dbReference type="Pfam" id="PF14285">
    <property type="entry name" value="DUF4367"/>
    <property type="match status" value="1"/>
</dbReference>
<dbReference type="OrthoDB" id="214152at2157"/>
<dbReference type="STRING" id="660517.SAMN04487946_104210"/>
<dbReference type="AlphaFoldDB" id="A0A1H3FWQ4"/>
<feature type="domain" description="DUF4367" evidence="2">
    <location>
        <begin position="324"/>
        <end position="377"/>
    </location>
</feature>
<dbReference type="Gene3D" id="2.50.20.10">
    <property type="entry name" value="Lipoprotein localisation LolA/LolB/LppX"/>
    <property type="match status" value="1"/>
</dbReference>
<sequence length="384" mass="40177">MNIDDRATTRTAVAVALLLTVAGLGAAGFTLAAPDGPTGETVLNQTEQRYAEAETLTVEATVTVSNESATKTASVSAVATDENRSRVIVESDNRSLITGTNGTAAWTFVPTTGTVTVYQNDTATTIGPLGNTTTRELDGEKPAGEYNYSEPTEPVGMDWNESDRSVELVETTSYEDTEVHVVSITHANESVDGEARLWIRTADSVVVKQRVTTPNATVVVDVAETRFNVSVADSTFQPPTADDGAAGLAPVDSTDALDAAVSFDAVALADGAFTFERGVVSRFGGTDGATAVSRYTNGSATVTLVQTDASSLPAGTANAPDEDLASDTVSTENVTVDGRTVTVATREDRVVAWWESEDTTIAVTGEIPRNRLIELVEATAPVAE</sequence>
<name>A0A1H3FWQ4_9EURY</name>
<dbReference type="InterPro" id="IPR025377">
    <property type="entry name" value="DUF4367"/>
</dbReference>
<dbReference type="Proteomes" id="UP000199170">
    <property type="component" value="Unassembled WGS sequence"/>
</dbReference>
<gene>
    <name evidence="3" type="ORF">SAMN04487946_104210</name>
</gene>
<evidence type="ECO:0000256" key="1">
    <source>
        <dbReference type="SAM" id="MobiDB-lite"/>
    </source>
</evidence>
<dbReference type="PANTHER" id="PTHR37507:SF2">
    <property type="entry name" value="SPORULATION PROTEIN YDCC"/>
    <property type="match status" value="1"/>
</dbReference>
<evidence type="ECO:0000259" key="2">
    <source>
        <dbReference type="Pfam" id="PF14285"/>
    </source>
</evidence>
<protein>
    <submittedName>
        <fullName evidence="3">Outer membrane lipoprotein-sorting protein</fullName>
    </submittedName>
</protein>
<dbReference type="PANTHER" id="PTHR37507">
    <property type="entry name" value="SPORULATION PROTEIN YDCC"/>
    <property type="match status" value="1"/>
</dbReference>
<evidence type="ECO:0000313" key="4">
    <source>
        <dbReference type="Proteomes" id="UP000199170"/>
    </source>
</evidence>
<keyword evidence="3" id="KW-0449">Lipoprotein</keyword>
<dbReference type="EMBL" id="FNPB01000004">
    <property type="protein sequence ID" value="SDX95227.1"/>
    <property type="molecule type" value="Genomic_DNA"/>
</dbReference>
<dbReference type="InterPro" id="IPR052944">
    <property type="entry name" value="Sporulation_related"/>
</dbReference>
<dbReference type="RefSeq" id="WP_089766778.1">
    <property type="nucleotide sequence ID" value="NZ_FNPB01000004.1"/>
</dbReference>
<evidence type="ECO:0000313" key="3">
    <source>
        <dbReference type="EMBL" id="SDX95227.1"/>
    </source>
</evidence>
<keyword evidence="4" id="KW-1185">Reference proteome</keyword>
<organism evidence="3 4">
    <name type="scientific">Halobellus clavatus</name>
    <dbReference type="NCBI Taxonomy" id="660517"/>
    <lineage>
        <taxon>Archaea</taxon>
        <taxon>Methanobacteriati</taxon>
        <taxon>Methanobacteriota</taxon>
        <taxon>Stenosarchaea group</taxon>
        <taxon>Halobacteria</taxon>
        <taxon>Halobacteriales</taxon>
        <taxon>Haloferacaceae</taxon>
        <taxon>Halobellus</taxon>
    </lineage>
</organism>
<feature type="region of interest" description="Disordered" evidence="1">
    <location>
        <begin position="127"/>
        <end position="157"/>
    </location>
</feature>
<reference evidence="4" key="1">
    <citation type="submission" date="2016-10" db="EMBL/GenBank/DDBJ databases">
        <authorList>
            <person name="Varghese N."/>
            <person name="Submissions S."/>
        </authorList>
    </citation>
    <scope>NUCLEOTIDE SEQUENCE [LARGE SCALE GENOMIC DNA]</scope>
    <source>
        <strain evidence="4">CGMCC 1.10118</strain>
    </source>
</reference>
<accession>A0A1H3FWQ4</accession>
<proteinExistence type="predicted"/>